<sequence>MPKLALEFEMHADLALHDAGAGPFGQRMLFTVTGGDVAGDRVKGRLVGASGDWLLAGPDGMGRLDVRATLETSDGAIVLIQYHGVLELSPGVMAAVGGEGPATEYGAQYFFTAPRAETGDERYAWMNRTVFLGQGRVLPGPAVEYRVFRVDND</sequence>
<name>A0ABN2MQ43_9PSEU</name>
<dbReference type="RefSeq" id="WP_344412784.1">
    <property type="nucleotide sequence ID" value="NZ_BAAAQK010000003.1"/>
</dbReference>
<keyword evidence="3" id="KW-1185">Reference proteome</keyword>
<evidence type="ECO:0000313" key="3">
    <source>
        <dbReference type="Proteomes" id="UP001500449"/>
    </source>
</evidence>
<evidence type="ECO:0000256" key="1">
    <source>
        <dbReference type="HAMAP-Rule" id="MF_00775"/>
    </source>
</evidence>
<comment type="caution">
    <text evidence="2">The sequence shown here is derived from an EMBL/GenBank/DDBJ whole genome shotgun (WGS) entry which is preliminary data.</text>
</comment>
<evidence type="ECO:0000313" key="2">
    <source>
        <dbReference type="EMBL" id="GAA1833819.1"/>
    </source>
</evidence>
<dbReference type="Proteomes" id="UP001500449">
    <property type="component" value="Unassembled WGS sequence"/>
</dbReference>
<dbReference type="Pfam" id="PF11578">
    <property type="entry name" value="DUF3237"/>
    <property type="match status" value="1"/>
</dbReference>
<dbReference type="InterPro" id="IPR020915">
    <property type="entry name" value="UPF0311"/>
</dbReference>
<organism evidence="2 3">
    <name type="scientific">Pseudonocardia ailaonensis</name>
    <dbReference type="NCBI Taxonomy" id="367279"/>
    <lineage>
        <taxon>Bacteria</taxon>
        <taxon>Bacillati</taxon>
        <taxon>Actinomycetota</taxon>
        <taxon>Actinomycetes</taxon>
        <taxon>Pseudonocardiales</taxon>
        <taxon>Pseudonocardiaceae</taxon>
        <taxon>Pseudonocardia</taxon>
    </lineage>
</organism>
<dbReference type="HAMAP" id="MF_00775">
    <property type="entry name" value="UPF0311"/>
    <property type="match status" value="1"/>
</dbReference>
<dbReference type="EMBL" id="BAAAQK010000003">
    <property type="protein sequence ID" value="GAA1833819.1"/>
    <property type="molecule type" value="Genomic_DNA"/>
</dbReference>
<proteinExistence type="inferred from homology"/>
<dbReference type="PANTHER" id="PTHR37315">
    <property type="entry name" value="UPF0311 PROTEIN BLR7842"/>
    <property type="match status" value="1"/>
</dbReference>
<dbReference type="PANTHER" id="PTHR37315:SF1">
    <property type="entry name" value="UPF0311 PROTEIN BLR7842"/>
    <property type="match status" value="1"/>
</dbReference>
<accession>A0ABN2MQ43</accession>
<reference evidence="2 3" key="1">
    <citation type="journal article" date="2019" name="Int. J. Syst. Evol. Microbiol.">
        <title>The Global Catalogue of Microorganisms (GCM) 10K type strain sequencing project: providing services to taxonomists for standard genome sequencing and annotation.</title>
        <authorList>
            <consortium name="The Broad Institute Genomics Platform"/>
            <consortium name="The Broad Institute Genome Sequencing Center for Infectious Disease"/>
            <person name="Wu L."/>
            <person name="Ma J."/>
        </authorList>
    </citation>
    <scope>NUCLEOTIDE SEQUENCE [LARGE SCALE GENOMIC DNA]</scope>
    <source>
        <strain evidence="2 3">JCM 16009</strain>
    </source>
</reference>
<protein>
    <recommendedName>
        <fullName evidence="1">UPF0311 protein GCM10009836_09930</fullName>
    </recommendedName>
</protein>
<gene>
    <name evidence="2" type="ORF">GCM10009836_09930</name>
</gene>
<dbReference type="Gene3D" id="2.40.160.20">
    <property type="match status" value="1"/>
</dbReference>
<comment type="similarity">
    <text evidence="1">Belongs to the UPF0311 family.</text>
</comment>